<organism evidence="1 2">
    <name type="scientific">Holotrichia oblita</name>
    <name type="common">Chafer beetle</name>
    <dbReference type="NCBI Taxonomy" id="644536"/>
    <lineage>
        <taxon>Eukaryota</taxon>
        <taxon>Metazoa</taxon>
        <taxon>Ecdysozoa</taxon>
        <taxon>Arthropoda</taxon>
        <taxon>Hexapoda</taxon>
        <taxon>Insecta</taxon>
        <taxon>Pterygota</taxon>
        <taxon>Neoptera</taxon>
        <taxon>Endopterygota</taxon>
        <taxon>Coleoptera</taxon>
        <taxon>Polyphaga</taxon>
        <taxon>Scarabaeiformia</taxon>
        <taxon>Scarabaeidae</taxon>
        <taxon>Melolonthinae</taxon>
        <taxon>Holotrichia</taxon>
    </lineage>
</organism>
<proteinExistence type="predicted"/>
<dbReference type="Proteomes" id="UP001056778">
    <property type="component" value="Chromosome 2"/>
</dbReference>
<accession>A0ACB9TIG9</accession>
<keyword evidence="2" id="KW-1185">Reference proteome</keyword>
<name>A0ACB9TIG9_HOLOL</name>
<sequence length="503" mass="57971">MDNITAEELNDDLVNSDLFKCKQCSKILRLPIRYVENVGNFCKGCAPIGSISKDNTELENVLVKLSVPCRFEPNGCKTKCNVRLIEKHESTCNFHSLVCPYTYFNECNEEWITNIADHFLKVHTHSIIITETDTISLNPQIGAVYNRMNLLIVRNEKFLVHNVKEIDDDKVYYFVYYMGDTDNVEDFICSIDVITKSTRIETNVPLMHISMFSAIYDKTKAANFNMTLLREIFDDNVKVSVKIQLKSNLYSESDERLLNCFECPVCNAPMRPPILQCLSGHSICNKCRPRINHCPTCRSNYGSTRNYTLENLSASIKYPCTFRELGCRGVFSVSDINRHENECLLKPFNCPFSEHLHCVWDGPLNSIVGHIKVVHPDQIVFNNVHMETIPYSNDNQFFHMKILVAYGKIFRLCHQRHIGNHNGYWSVQLIGAKGEAKNYTCHIGLVDLKHPDRKLVRSDVCQDMSTQDFMFNQCIVMPLNVVYWFSNNGQLQFYYKVVNHVTA</sequence>
<protein>
    <submittedName>
        <fullName evidence="1">E3 ubiquitin-protein ligase siah2</fullName>
    </submittedName>
</protein>
<comment type="caution">
    <text evidence="1">The sequence shown here is derived from an EMBL/GenBank/DDBJ whole genome shotgun (WGS) entry which is preliminary data.</text>
</comment>
<evidence type="ECO:0000313" key="1">
    <source>
        <dbReference type="EMBL" id="KAI4466605.1"/>
    </source>
</evidence>
<gene>
    <name evidence="1" type="ORF">MML48_2g00012747</name>
</gene>
<reference evidence="1" key="1">
    <citation type="submission" date="2022-04" db="EMBL/GenBank/DDBJ databases">
        <title>Chromosome-scale genome assembly of Holotrichia oblita Faldermann.</title>
        <authorList>
            <person name="Rongchong L."/>
        </authorList>
    </citation>
    <scope>NUCLEOTIDE SEQUENCE</scope>
    <source>
        <strain evidence="1">81SQS9</strain>
    </source>
</reference>
<dbReference type="EMBL" id="CM043016">
    <property type="protein sequence ID" value="KAI4466605.1"/>
    <property type="molecule type" value="Genomic_DNA"/>
</dbReference>
<evidence type="ECO:0000313" key="2">
    <source>
        <dbReference type="Proteomes" id="UP001056778"/>
    </source>
</evidence>